<dbReference type="Proteomes" id="UP001418637">
    <property type="component" value="Unassembled WGS sequence"/>
</dbReference>
<reference evidence="2 3" key="1">
    <citation type="submission" date="2024-04" db="EMBL/GenBank/DDBJ databases">
        <title>A novel species isolated from cricket.</title>
        <authorList>
            <person name="Wang H.-C."/>
        </authorList>
    </citation>
    <scope>NUCLEOTIDE SEQUENCE [LARGE SCALE GENOMIC DNA]</scope>
    <source>
        <strain evidence="2 3">WL0021</strain>
    </source>
</reference>
<dbReference type="EMBL" id="JBBYXI010000004">
    <property type="protein sequence ID" value="MEN3931638.1"/>
    <property type="molecule type" value="Genomic_DNA"/>
</dbReference>
<name>A0ABV0BL20_9HYPH</name>
<comment type="caution">
    <text evidence="2">The sequence shown here is derived from an EMBL/GenBank/DDBJ whole genome shotgun (WGS) entry which is preliminary data.</text>
</comment>
<keyword evidence="1" id="KW-1133">Transmembrane helix</keyword>
<sequence length="48" mass="5337">MPTLSRLLVILAIIAIAVFAVIYALATFVEPQQRTISIPVIERNQNTQ</sequence>
<keyword evidence="1" id="KW-0472">Membrane</keyword>
<feature type="transmembrane region" description="Helical" evidence="1">
    <location>
        <begin position="7"/>
        <end position="29"/>
    </location>
</feature>
<keyword evidence="3" id="KW-1185">Reference proteome</keyword>
<dbReference type="RefSeq" id="WP_346337680.1">
    <property type="nucleotide sequence ID" value="NZ_JBBYXI010000004.1"/>
</dbReference>
<organism evidence="2 3">
    <name type="scientific">Hohaiivirga grylli</name>
    <dbReference type="NCBI Taxonomy" id="3133970"/>
    <lineage>
        <taxon>Bacteria</taxon>
        <taxon>Pseudomonadati</taxon>
        <taxon>Pseudomonadota</taxon>
        <taxon>Alphaproteobacteria</taxon>
        <taxon>Hyphomicrobiales</taxon>
        <taxon>Methylobacteriaceae</taxon>
        <taxon>Hohaiivirga</taxon>
    </lineage>
</organism>
<accession>A0ABV0BL20</accession>
<gene>
    <name evidence="2" type="ORF">WJT86_11295</name>
</gene>
<evidence type="ECO:0000313" key="2">
    <source>
        <dbReference type="EMBL" id="MEN3931638.1"/>
    </source>
</evidence>
<proteinExistence type="predicted"/>
<protein>
    <submittedName>
        <fullName evidence="2">Uncharacterized protein</fullName>
    </submittedName>
</protein>
<evidence type="ECO:0000313" key="3">
    <source>
        <dbReference type="Proteomes" id="UP001418637"/>
    </source>
</evidence>
<keyword evidence="1" id="KW-0812">Transmembrane</keyword>
<evidence type="ECO:0000256" key="1">
    <source>
        <dbReference type="SAM" id="Phobius"/>
    </source>
</evidence>